<evidence type="ECO:0000313" key="1">
    <source>
        <dbReference type="EMBL" id="EDV95717.1"/>
    </source>
</evidence>
<accession>B4J0B6</accession>
<evidence type="ECO:0000313" key="2">
    <source>
        <dbReference type="Proteomes" id="UP000001070"/>
    </source>
</evidence>
<dbReference type="EMBL" id="CH916366">
    <property type="protein sequence ID" value="EDV95717.1"/>
    <property type="molecule type" value="Genomic_DNA"/>
</dbReference>
<dbReference type="OrthoDB" id="64220at2759"/>
<dbReference type="Proteomes" id="UP000001070">
    <property type="component" value="Unassembled WGS sequence"/>
</dbReference>
<proteinExistence type="predicted"/>
<protein>
    <submittedName>
        <fullName evidence="1">GH15862</fullName>
    </submittedName>
</protein>
<keyword evidence="2" id="KW-1185">Reference proteome</keyword>
<dbReference type="Gene3D" id="3.40.50.880">
    <property type="match status" value="1"/>
</dbReference>
<dbReference type="HOGENOM" id="CLU_2906401_0_0_1"/>
<sequence length="62" mass="6692">MAERVDASPVDNTVVGVLCMDIASTLRSICDSDITCYISASYVKYLEAAGALVMPICRQEMT</sequence>
<dbReference type="InParanoid" id="B4J0B6"/>
<dbReference type="AlphaFoldDB" id="B4J0B6"/>
<name>B4J0B6_DROGR</name>
<reference evidence="1 2" key="1">
    <citation type="journal article" date="2007" name="Nature">
        <title>Evolution of genes and genomes on the Drosophila phylogeny.</title>
        <authorList>
            <consortium name="Drosophila 12 Genomes Consortium"/>
            <person name="Clark A.G."/>
            <person name="Eisen M.B."/>
            <person name="Smith D.R."/>
            <person name="Bergman C.M."/>
            <person name="Oliver B."/>
            <person name="Markow T.A."/>
            <person name="Kaufman T.C."/>
            <person name="Kellis M."/>
            <person name="Gelbart W."/>
            <person name="Iyer V.N."/>
            <person name="Pollard D.A."/>
            <person name="Sackton T.B."/>
            <person name="Larracuente A.M."/>
            <person name="Singh N.D."/>
            <person name="Abad J.P."/>
            <person name="Abt D.N."/>
            <person name="Adryan B."/>
            <person name="Aguade M."/>
            <person name="Akashi H."/>
            <person name="Anderson W.W."/>
            <person name="Aquadro C.F."/>
            <person name="Ardell D.H."/>
            <person name="Arguello R."/>
            <person name="Artieri C.G."/>
            <person name="Barbash D.A."/>
            <person name="Barker D."/>
            <person name="Barsanti P."/>
            <person name="Batterham P."/>
            <person name="Batzoglou S."/>
            <person name="Begun D."/>
            <person name="Bhutkar A."/>
            <person name="Blanco E."/>
            <person name="Bosak S.A."/>
            <person name="Bradley R.K."/>
            <person name="Brand A.D."/>
            <person name="Brent M.R."/>
            <person name="Brooks A.N."/>
            <person name="Brown R.H."/>
            <person name="Butlin R.K."/>
            <person name="Caggese C."/>
            <person name="Calvi B.R."/>
            <person name="Bernardo de Carvalho A."/>
            <person name="Caspi A."/>
            <person name="Castrezana S."/>
            <person name="Celniker S.E."/>
            <person name="Chang J.L."/>
            <person name="Chapple C."/>
            <person name="Chatterji S."/>
            <person name="Chinwalla A."/>
            <person name="Civetta A."/>
            <person name="Clifton S.W."/>
            <person name="Comeron J.M."/>
            <person name="Costello J.C."/>
            <person name="Coyne J.A."/>
            <person name="Daub J."/>
            <person name="David R.G."/>
            <person name="Delcher A.L."/>
            <person name="Delehaunty K."/>
            <person name="Do C.B."/>
            <person name="Ebling H."/>
            <person name="Edwards K."/>
            <person name="Eickbush T."/>
            <person name="Evans J.D."/>
            <person name="Filipski A."/>
            <person name="Findeiss S."/>
            <person name="Freyhult E."/>
            <person name="Fulton L."/>
            <person name="Fulton R."/>
            <person name="Garcia A.C."/>
            <person name="Gardiner A."/>
            <person name="Garfield D.A."/>
            <person name="Garvin B.E."/>
            <person name="Gibson G."/>
            <person name="Gilbert D."/>
            <person name="Gnerre S."/>
            <person name="Godfrey J."/>
            <person name="Good R."/>
            <person name="Gotea V."/>
            <person name="Gravely B."/>
            <person name="Greenberg A.J."/>
            <person name="Griffiths-Jones S."/>
            <person name="Gross S."/>
            <person name="Guigo R."/>
            <person name="Gustafson E.A."/>
            <person name="Haerty W."/>
            <person name="Hahn M.W."/>
            <person name="Halligan D.L."/>
            <person name="Halpern A.L."/>
            <person name="Halter G.M."/>
            <person name="Han M.V."/>
            <person name="Heger A."/>
            <person name="Hillier L."/>
            <person name="Hinrichs A.S."/>
            <person name="Holmes I."/>
            <person name="Hoskins R.A."/>
            <person name="Hubisz M.J."/>
            <person name="Hultmark D."/>
            <person name="Huntley M.A."/>
            <person name="Jaffe D.B."/>
            <person name="Jagadeeshan S."/>
            <person name="Jeck W.R."/>
            <person name="Johnson J."/>
            <person name="Jones C.D."/>
            <person name="Jordan W.C."/>
            <person name="Karpen G.H."/>
            <person name="Kataoka E."/>
            <person name="Keightley P.D."/>
            <person name="Kheradpour P."/>
            <person name="Kirkness E.F."/>
            <person name="Koerich L.B."/>
            <person name="Kristiansen K."/>
            <person name="Kudrna D."/>
            <person name="Kulathinal R.J."/>
            <person name="Kumar S."/>
            <person name="Kwok R."/>
            <person name="Lander E."/>
            <person name="Langley C.H."/>
            <person name="Lapoint R."/>
            <person name="Lazzaro B.P."/>
            <person name="Lee S.J."/>
            <person name="Levesque L."/>
            <person name="Li R."/>
            <person name="Lin C.F."/>
            <person name="Lin M.F."/>
            <person name="Lindblad-Toh K."/>
            <person name="Llopart A."/>
            <person name="Long M."/>
            <person name="Low L."/>
            <person name="Lozovsky E."/>
            <person name="Lu J."/>
            <person name="Luo M."/>
            <person name="Machado C.A."/>
            <person name="Makalowski W."/>
            <person name="Marzo M."/>
            <person name="Matsuda M."/>
            <person name="Matzkin L."/>
            <person name="McAllister B."/>
            <person name="McBride C.S."/>
            <person name="McKernan B."/>
            <person name="McKernan K."/>
            <person name="Mendez-Lago M."/>
            <person name="Minx P."/>
            <person name="Mollenhauer M.U."/>
            <person name="Montooth K."/>
            <person name="Mount S.M."/>
            <person name="Mu X."/>
            <person name="Myers E."/>
            <person name="Negre B."/>
            <person name="Newfeld S."/>
            <person name="Nielsen R."/>
            <person name="Noor M.A."/>
            <person name="O'Grady P."/>
            <person name="Pachter L."/>
            <person name="Papaceit M."/>
            <person name="Parisi M.J."/>
            <person name="Parisi M."/>
            <person name="Parts L."/>
            <person name="Pedersen J.S."/>
            <person name="Pesole G."/>
            <person name="Phillippy A.M."/>
            <person name="Ponting C.P."/>
            <person name="Pop M."/>
            <person name="Porcelli D."/>
            <person name="Powell J.R."/>
            <person name="Prohaska S."/>
            <person name="Pruitt K."/>
            <person name="Puig M."/>
            <person name="Quesneville H."/>
            <person name="Ram K.R."/>
            <person name="Rand D."/>
            <person name="Rasmussen M.D."/>
            <person name="Reed L.K."/>
            <person name="Reenan R."/>
            <person name="Reily A."/>
            <person name="Remington K.A."/>
            <person name="Rieger T.T."/>
            <person name="Ritchie M.G."/>
            <person name="Robin C."/>
            <person name="Rogers Y.H."/>
            <person name="Rohde C."/>
            <person name="Rozas J."/>
            <person name="Rubenfield M.J."/>
            <person name="Ruiz A."/>
            <person name="Russo S."/>
            <person name="Salzberg S.L."/>
            <person name="Sanchez-Gracia A."/>
            <person name="Saranga D.J."/>
            <person name="Sato H."/>
            <person name="Schaeffer S.W."/>
            <person name="Schatz M.C."/>
            <person name="Schlenke T."/>
            <person name="Schwartz R."/>
            <person name="Segarra C."/>
            <person name="Singh R.S."/>
            <person name="Sirot L."/>
            <person name="Sirota M."/>
            <person name="Sisneros N.B."/>
            <person name="Smith C.D."/>
            <person name="Smith T.F."/>
            <person name="Spieth J."/>
            <person name="Stage D.E."/>
            <person name="Stark A."/>
            <person name="Stephan W."/>
            <person name="Strausberg R.L."/>
            <person name="Strempel S."/>
            <person name="Sturgill D."/>
            <person name="Sutton G."/>
            <person name="Sutton G.G."/>
            <person name="Tao W."/>
            <person name="Teichmann S."/>
            <person name="Tobari Y.N."/>
            <person name="Tomimura Y."/>
            <person name="Tsolas J.M."/>
            <person name="Valente V.L."/>
            <person name="Venter E."/>
            <person name="Venter J.C."/>
            <person name="Vicario S."/>
            <person name="Vieira F.G."/>
            <person name="Vilella A.J."/>
            <person name="Villasante A."/>
            <person name="Walenz B."/>
            <person name="Wang J."/>
            <person name="Wasserman M."/>
            <person name="Watts T."/>
            <person name="Wilson D."/>
            <person name="Wilson R.K."/>
            <person name="Wing R.A."/>
            <person name="Wolfner M.F."/>
            <person name="Wong A."/>
            <person name="Wong G.K."/>
            <person name="Wu C.I."/>
            <person name="Wu G."/>
            <person name="Yamamoto D."/>
            <person name="Yang H.P."/>
            <person name="Yang S.P."/>
            <person name="Yorke J.A."/>
            <person name="Yoshida K."/>
            <person name="Zdobnov E."/>
            <person name="Zhang P."/>
            <person name="Zhang Y."/>
            <person name="Zimin A.V."/>
            <person name="Baldwin J."/>
            <person name="Abdouelleil A."/>
            <person name="Abdulkadir J."/>
            <person name="Abebe A."/>
            <person name="Abera B."/>
            <person name="Abreu J."/>
            <person name="Acer S.C."/>
            <person name="Aftuck L."/>
            <person name="Alexander A."/>
            <person name="An P."/>
            <person name="Anderson E."/>
            <person name="Anderson S."/>
            <person name="Arachi H."/>
            <person name="Azer M."/>
            <person name="Bachantsang P."/>
            <person name="Barry A."/>
            <person name="Bayul T."/>
            <person name="Berlin A."/>
            <person name="Bessette D."/>
            <person name="Bloom T."/>
            <person name="Blye J."/>
            <person name="Boguslavskiy L."/>
            <person name="Bonnet C."/>
            <person name="Boukhgalter B."/>
            <person name="Bourzgui I."/>
            <person name="Brown A."/>
            <person name="Cahill P."/>
            <person name="Channer S."/>
            <person name="Cheshatsang Y."/>
            <person name="Chuda L."/>
            <person name="Citroen M."/>
            <person name="Collymore A."/>
            <person name="Cooke P."/>
            <person name="Costello M."/>
            <person name="D'Aco K."/>
            <person name="Daza R."/>
            <person name="De Haan G."/>
            <person name="DeGray S."/>
            <person name="DeMaso C."/>
            <person name="Dhargay N."/>
            <person name="Dooley K."/>
            <person name="Dooley E."/>
            <person name="Doricent M."/>
            <person name="Dorje P."/>
            <person name="Dorjee K."/>
            <person name="Dupes A."/>
            <person name="Elong R."/>
            <person name="Falk J."/>
            <person name="Farina A."/>
            <person name="Faro S."/>
            <person name="Ferguson D."/>
            <person name="Fisher S."/>
            <person name="Foley C.D."/>
            <person name="Franke A."/>
            <person name="Friedrich D."/>
            <person name="Gadbois L."/>
            <person name="Gearin G."/>
            <person name="Gearin C.R."/>
            <person name="Giannoukos G."/>
            <person name="Goode T."/>
            <person name="Graham J."/>
            <person name="Grandbois E."/>
            <person name="Grewal S."/>
            <person name="Gyaltsen K."/>
            <person name="Hafez N."/>
            <person name="Hagos B."/>
            <person name="Hall J."/>
            <person name="Henson C."/>
            <person name="Hollinger A."/>
            <person name="Honan T."/>
            <person name="Huard M.D."/>
            <person name="Hughes L."/>
            <person name="Hurhula B."/>
            <person name="Husby M.E."/>
            <person name="Kamat A."/>
            <person name="Kanga B."/>
            <person name="Kashin S."/>
            <person name="Khazanovich D."/>
            <person name="Kisner P."/>
            <person name="Lance K."/>
            <person name="Lara M."/>
            <person name="Lee W."/>
            <person name="Lennon N."/>
            <person name="Letendre F."/>
            <person name="LeVine R."/>
            <person name="Lipovsky A."/>
            <person name="Liu X."/>
            <person name="Liu J."/>
            <person name="Liu S."/>
            <person name="Lokyitsang T."/>
            <person name="Lokyitsang Y."/>
            <person name="Lubonja R."/>
            <person name="Lui A."/>
            <person name="MacDonald P."/>
            <person name="Magnisalis V."/>
            <person name="Maru K."/>
            <person name="Matthews C."/>
            <person name="McCusker W."/>
            <person name="McDonough S."/>
            <person name="Mehta T."/>
            <person name="Meldrim J."/>
            <person name="Meneus L."/>
            <person name="Mihai O."/>
            <person name="Mihalev A."/>
            <person name="Mihova T."/>
            <person name="Mittelman R."/>
            <person name="Mlenga V."/>
            <person name="Montmayeur A."/>
            <person name="Mulrain L."/>
            <person name="Navidi A."/>
            <person name="Naylor J."/>
            <person name="Negash T."/>
            <person name="Nguyen T."/>
            <person name="Nguyen N."/>
            <person name="Nicol R."/>
            <person name="Norbu C."/>
            <person name="Norbu N."/>
            <person name="Novod N."/>
            <person name="O'Neill B."/>
            <person name="Osman S."/>
            <person name="Markiewicz E."/>
            <person name="Oyono O.L."/>
            <person name="Patti C."/>
            <person name="Phunkhang P."/>
            <person name="Pierre F."/>
            <person name="Priest M."/>
            <person name="Raghuraman S."/>
            <person name="Rege F."/>
            <person name="Reyes R."/>
            <person name="Rise C."/>
            <person name="Rogov P."/>
            <person name="Ross K."/>
            <person name="Ryan E."/>
            <person name="Settipalli S."/>
            <person name="Shea T."/>
            <person name="Sherpa N."/>
            <person name="Shi L."/>
            <person name="Shih D."/>
            <person name="Sparrow T."/>
            <person name="Spaulding J."/>
            <person name="Stalker J."/>
            <person name="Stange-Thomann N."/>
            <person name="Stavropoulos S."/>
            <person name="Stone C."/>
            <person name="Strader C."/>
            <person name="Tesfaye S."/>
            <person name="Thomson T."/>
            <person name="Thoulutsang Y."/>
            <person name="Thoulutsang D."/>
            <person name="Topham K."/>
            <person name="Topping I."/>
            <person name="Tsamla T."/>
            <person name="Vassiliev H."/>
            <person name="Vo A."/>
            <person name="Wangchuk T."/>
            <person name="Wangdi T."/>
            <person name="Weiand M."/>
            <person name="Wilkinson J."/>
            <person name="Wilson A."/>
            <person name="Yadav S."/>
            <person name="Young G."/>
            <person name="Yu Q."/>
            <person name="Zembek L."/>
            <person name="Zhong D."/>
            <person name="Zimmer A."/>
            <person name="Zwirko Z."/>
            <person name="Jaffe D.B."/>
            <person name="Alvarez P."/>
            <person name="Brockman W."/>
            <person name="Butler J."/>
            <person name="Chin C."/>
            <person name="Gnerre S."/>
            <person name="Grabherr M."/>
            <person name="Kleber M."/>
            <person name="Mauceli E."/>
            <person name="MacCallum I."/>
        </authorList>
    </citation>
    <scope>NUCLEOTIDE SEQUENCE [LARGE SCALE GENOMIC DNA]</scope>
    <source>
        <strain evidence="2">Tucson 15287-2541.00</strain>
    </source>
</reference>
<dbReference type="InterPro" id="IPR029062">
    <property type="entry name" value="Class_I_gatase-like"/>
</dbReference>
<gene>
    <name evidence="1" type="primary">Dgri\GH15862</name>
    <name evidence="1" type="ORF">Dgri_GH15862</name>
</gene>
<organism evidence="2">
    <name type="scientific">Drosophila grimshawi</name>
    <name type="common">Hawaiian fruit fly</name>
    <name type="synonym">Idiomyia grimshawi</name>
    <dbReference type="NCBI Taxonomy" id="7222"/>
    <lineage>
        <taxon>Eukaryota</taxon>
        <taxon>Metazoa</taxon>
        <taxon>Ecdysozoa</taxon>
        <taxon>Arthropoda</taxon>
        <taxon>Hexapoda</taxon>
        <taxon>Insecta</taxon>
        <taxon>Pterygota</taxon>
        <taxon>Neoptera</taxon>
        <taxon>Endopterygota</taxon>
        <taxon>Diptera</taxon>
        <taxon>Brachycera</taxon>
        <taxon>Muscomorpha</taxon>
        <taxon>Ephydroidea</taxon>
        <taxon>Drosophilidae</taxon>
        <taxon>Drosophila</taxon>
        <taxon>Hawaiian Drosophila</taxon>
    </lineage>
</organism>